<dbReference type="PANTHER" id="PTHR32092">
    <property type="entry name" value="6-PHOSPHO-BETA-GLUCOSIDASE-RELATED"/>
    <property type="match status" value="1"/>
</dbReference>
<keyword evidence="9" id="KW-0408">Iron</keyword>
<keyword evidence="6 11" id="KW-0326">Glycosidase</keyword>
<evidence type="ECO:0000256" key="1">
    <source>
        <dbReference type="ARBA" id="ARBA00010141"/>
    </source>
</evidence>
<dbReference type="RefSeq" id="WP_014933324.1">
    <property type="nucleotide sequence ID" value="NC_018607.1"/>
</dbReference>
<dbReference type="GO" id="GO:0005975">
    <property type="term" value="P:carbohydrate metabolic process"/>
    <property type="evidence" value="ECO:0007669"/>
    <property type="project" value="InterPro"/>
</dbReference>
<dbReference type="InterPro" id="IPR001088">
    <property type="entry name" value="Glyco_hydro_4"/>
</dbReference>
<dbReference type="KEGG" id="bpj:B2904_orf1100"/>
<feature type="binding site" evidence="8">
    <location>
        <position position="95"/>
    </location>
    <ligand>
        <name>substrate</name>
    </ligand>
</feature>
<dbReference type="SUPFAM" id="SSF51735">
    <property type="entry name" value="NAD(P)-binding Rossmann-fold domains"/>
    <property type="match status" value="1"/>
</dbReference>
<dbReference type="InterPro" id="IPR036291">
    <property type="entry name" value="NAD(P)-bd_dom_sf"/>
</dbReference>
<feature type="binding site" evidence="9">
    <location>
        <position position="202"/>
    </location>
    <ligand>
        <name>Mn(2+)</name>
        <dbReference type="ChEBI" id="CHEBI:29035"/>
    </ligand>
</feature>
<feature type="domain" description="Glycosyl hydrolase family 4 C-terminal" evidence="12">
    <location>
        <begin position="197"/>
        <end position="419"/>
    </location>
</feature>
<dbReference type="InterPro" id="IPR022616">
    <property type="entry name" value="Glyco_hydro_4_C"/>
</dbReference>
<keyword evidence="9" id="KW-0533">Nickel</keyword>
<evidence type="ECO:0000256" key="11">
    <source>
        <dbReference type="RuleBase" id="RU361152"/>
    </source>
</evidence>
<accession>J9UT19</accession>
<keyword evidence="4 11" id="KW-0520">NAD</keyword>
<feature type="active site" description="Proton donor" evidence="7">
    <location>
        <position position="173"/>
    </location>
</feature>
<dbReference type="HOGENOM" id="CLU_045951_2_0_12"/>
<proteinExistence type="inferred from homology"/>
<comment type="similarity">
    <text evidence="1 11">Belongs to the glycosyl hydrolase 4 family.</text>
</comment>
<evidence type="ECO:0000256" key="8">
    <source>
        <dbReference type="PIRSR" id="PIRSR601088-2"/>
    </source>
</evidence>
<evidence type="ECO:0000256" key="3">
    <source>
        <dbReference type="ARBA" id="ARBA00022801"/>
    </source>
</evidence>
<dbReference type="Pfam" id="PF11975">
    <property type="entry name" value="Glyco_hydro_4C"/>
    <property type="match status" value="1"/>
</dbReference>
<feature type="binding site" evidence="9">
    <location>
        <position position="172"/>
    </location>
    <ligand>
        <name>Mn(2+)</name>
        <dbReference type="ChEBI" id="CHEBI:29035"/>
    </ligand>
</feature>
<dbReference type="PANTHER" id="PTHR32092:SF14">
    <property type="entry name" value="MALTOSE-6'-PHOSPHATE GLUCOSIDASE"/>
    <property type="match status" value="1"/>
</dbReference>
<evidence type="ECO:0000256" key="6">
    <source>
        <dbReference type="ARBA" id="ARBA00023295"/>
    </source>
</evidence>
<dbReference type="Gene3D" id="3.40.50.720">
    <property type="entry name" value="NAD(P)-binding Rossmann-like Domain"/>
    <property type="match status" value="1"/>
</dbReference>
<dbReference type="Proteomes" id="UP000007346">
    <property type="component" value="Chromosome"/>
</dbReference>
<dbReference type="EMBL" id="CP003490">
    <property type="protein sequence ID" value="AFR70439.1"/>
    <property type="molecule type" value="Genomic_DNA"/>
</dbReference>
<dbReference type="GO" id="GO:0004553">
    <property type="term" value="F:hydrolase activity, hydrolyzing O-glycosyl compounds"/>
    <property type="evidence" value="ECO:0007669"/>
    <property type="project" value="InterPro"/>
</dbReference>
<dbReference type="PRINTS" id="PR00732">
    <property type="entry name" value="GLHYDRLASE4"/>
</dbReference>
<dbReference type="SUPFAM" id="SSF56327">
    <property type="entry name" value="LDH C-terminal domain-like"/>
    <property type="match status" value="1"/>
</dbReference>
<dbReference type="Pfam" id="PF02056">
    <property type="entry name" value="Glyco_hydro_4"/>
    <property type="match status" value="1"/>
</dbReference>
<dbReference type="Gene3D" id="3.90.110.10">
    <property type="entry name" value="Lactate dehydrogenase/glycoside hydrolase, family 4, C-terminal"/>
    <property type="match status" value="1"/>
</dbReference>
<feature type="binding site" evidence="8">
    <location>
        <position position="287"/>
    </location>
    <ligand>
        <name>substrate</name>
    </ligand>
</feature>
<dbReference type="AlphaFoldDB" id="J9UT19"/>
<evidence type="ECO:0000259" key="12">
    <source>
        <dbReference type="Pfam" id="PF11975"/>
    </source>
</evidence>
<evidence type="ECO:0000256" key="2">
    <source>
        <dbReference type="ARBA" id="ARBA00022723"/>
    </source>
</evidence>
<evidence type="ECO:0000256" key="9">
    <source>
        <dbReference type="PIRSR" id="PIRSR601088-3"/>
    </source>
</evidence>
<reference evidence="13 14" key="1">
    <citation type="journal article" date="2012" name="BMC Genomics">
        <title>Comparative genomics of Brachyspira pilosicoli strains: genome rearrangements, reductions and correlation of genetic compliment with phenotypic diversity.</title>
        <authorList>
            <person name="Mappley L.J."/>
            <person name="Black M.L."/>
            <person name="Abuoun M."/>
            <person name="Darby A.C."/>
            <person name="Woodward M.J."/>
            <person name="Parkhill J."/>
            <person name="Turner A.K."/>
            <person name="Bellgard M.I."/>
            <person name="La T."/>
            <person name="Phillips N.D."/>
            <person name="La Ragione R.M."/>
            <person name="Hampson D.J."/>
        </authorList>
    </citation>
    <scope>NUCLEOTIDE SEQUENCE [LARGE SCALE GENOMIC DNA]</scope>
    <source>
        <strain evidence="13">B2904</strain>
    </source>
</reference>
<dbReference type="GO" id="GO:0046872">
    <property type="term" value="F:metal ion binding"/>
    <property type="evidence" value="ECO:0007669"/>
    <property type="project" value="UniProtKB-KW"/>
</dbReference>
<comment type="cofactor">
    <cofactor evidence="11">
        <name>NAD(+)</name>
        <dbReference type="ChEBI" id="CHEBI:57540"/>
    </cofactor>
    <text evidence="11">Binds 1 NAD(+) per subunit.</text>
</comment>
<organism evidence="13 14">
    <name type="scientific">Brachyspira pilosicoli B2904</name>
    <dbReference type="NCBI Taxonomy" id="1133568"/>
    <lineage>
        <taxon>Bacteria</taxon>
        <taxon>Pseudomonadati</taxon>
        <taxon>Spirochaetota</taxon>
        <taxon>Spirochaetia</taxon>
        <taxon>Brachyspirales</taxon>
        <taxon>Brachyspiraceae</taxon>
        <taxon>Brachyspira</taxon>
    </lineage>
</organism>
<evidence type="ECO:0000313" key="14">
    <source>
        <dbReference type="Proteomes" id="UP000007346"/>
    </source>
</evidence>
<dbReference type="PATRIC" id="fig|1133568.3.peg.1095"/>
<keyword evidence="5 9" id="KW-0464">Manganese</keyword>
<evidence type="ECO:0000256" key="7">
    <source>
        <dbReference type="PIRSR" id="PIRSR601088-1"/>
    </source>
</evidence>
<feature type="site" description="Increases basicity of active site Tyr" evidence="10">
    <location>
        <position position="111"/>
    </location>
</feature>
<dbReference type="GO" id="GO:0016616">
    <property type="term" value="F:oxidoreductase activity, acting on the CH-OH group of donors, NAD or NADP as acceptor"/>
    <property type="evidence" value="ECO:0007669"/>
    <property type="project" value="InterPro"/>
</dbReference>
<evidence type="ECO:0000256" key="4">
    <source>
        <dbReference type="ARBA" id="ARBA00023027"/>
    </source>
</evidence>
<feature type="binding site" evidence="8">
    <location>
        <position position="149"/>
    </location>
    <ligand>
        <name>substrate</name>
    </ligand>
</feature>
<name>J9UT19_BRAPL</name>
<keyword evidence="2 9" id="KW-0479">Metal-binding</keyword>
<dbReference type="InterPro" id="IPR015955">
    <property type="entry name" value="Lactate_DH/Glyco_Ohase_4_C"/>
</dbReference>
<evidence type="ECO:0000313" key="13">
    <source>
        <dbReference type="EMBL" id="AFR70439.1"/>
    </source>
</evidence>
<evidence type="ECO:0000256" key="10">
    <source>
        <dbReference type="PIRSR" id="PIRSR601088-4"/>
    </source>
</evidence>
<evidence type="ECO:0000256" key="5">
    <source>
        <dbReference type="ARBA" id="ARBA00023211"/>
    </source>
</evidence>
<keyword evidence="3 11" id="KW-0378">Hydrolase</keyword>
<keyword evidence="9" id="KW-0170">Cobalt</keyword>
<protein>
    <submittedName>
        <fullName evidence="13">Putative family 4 glycosyl hydrolase</fullName>
    </submittedName>
</protein>
<sequence>MNKKHNIVIVGGGSTYTLGIIESFLAEKEYFDIAKISFFDTDEERQKIMAEASKIILKERAPDIEFYYTSKDKEKAYKDCDFAFIQIREGGLKMREMDEKIPLSLGCVGQETCGAGGISYGLRSIGSLFEIVRDIRKYSPNAWIVNYTNPAAIIALALNREFPNDKKIFNLCDMPLGIMEALANLIGKNANDFIPEYFGLNHYGWFTALYNKEGRNLMPDILKLLTKENIDTHKLNIEKSTEKSWEDTYSHLVTMCKDMPGSIPSTYFQYYLYPKKIVEKSDCNYTRANEVMDHREKIEFQKARQIISEQTSKNVQTIADLHGRYIIQVVNSLANNLGKTSIIIVPNNGTISCLPDDAMVEVDCYVDRRGPRPFNVKEISTFQKALLQNQYALESLVVESWYNADRQKLIEALALNRTVVNFNVAQKLADKLLEANKKWLPQFFN</sequence>
<gene>
    <name evidence="13" type="ORF">B2904_orf1100</name>
</gene>
<feature type="active site" description="Proton acceptor" evidence="7">
    <location>
        <position position="267"/>
    </location>
</feature>